<dbReference type="Gene3D" id="3.40.630.30">
    <property type="match status" value="1"/>
</dbReference>
<keyword evidence="3" id="KW-1185">Reference proteome</keyword>
<dbReference type="Pfam" id="PF00583">
    <property type="entry name" value="Acetyltransf_1"/>
    <property type="match status" value="1"/>
</dbReference>
<dbReference type="PANTHER" id="PTHR47237:SF1">
    <property type="entry name" value="SLL0310 PROTEIN"/>
    <property type="match status" value="1"/>
</dbReference>
<protein>
    <recommendedName>
        <fullName evidence="1">N-acetyltransferase domain-containing protein</fullName>
    </recommendedName>
</protein>
<organism evidence="2 3">
    <name type="scientific">Ancylostoma duodenale</name>
    <dbReference type="NCBI Taxonomy" id="51022"/>
    <lineage>
        <taxon>Eukaryota</taxon>
        <taxon>Metazoa</taxon>
        <taxon>Ecdysozoa</taxon>
        <taxon>Nematoda</taxon>
        <taxon>Chromadorea</taxon>
        <taxon>Rhabditida</taxon>
        <taxon>Rhabditina</taxon>
        <taxon>Rhabditomorpha</taxon>
        <taxon>Strongyloidea</taxon>
        <taxon>Ancylostomatidae</taxon>
        <taxon>Ancylostomatinae</taxon>
        <taxon>Ancylostoma</taxon>
    </lineage>
</organism>
<gene>
    <name evidence="2" type="ORF">ANCDUO_06655</name>
</gene>
<name>A0A0C2DKH7_9BILA</name>
<dbReference type="EMBL" id="KN728908">
    <property type="protein sequence ID" value="KIH63052.1"/>
    <property type="molecule type" value="Genomic_DNA"/>
</dbReference>
<dbReference type="OrthoDB" id="5871931at2759"/>
<evidence type="ECO:0000313" key="2">
    <source>
        <dbReference type="EMBL" id="KIH63052.1"/>
    </source>
</evidence>
<dbReference type="CDD" id="cd04301">
    <property type="entry name" value="NAT_SF"/>
    <property type="match status" value="1"/>
</dbReference>
<dbReference type="InterPro" id="IPR000182">
    <property type="entry name" value="GNAT_dom"/>
</dbReference>
<dbReference type="PANTHER" id="PTHR47237">
    <property type="entry name" value="SLL0310 PROTEIN"/>
    <property type="match status" value="1"/>
</dbReference>
<accession>A0A0C2DKH7</accession>
<dbReference type="SUPFAM" id="SSF55729">
    <property type="entry name" value="Acyl-CoA N-acyltransferases (Nat)"/>
    <property type="match status" value="2"/>
</dbReference>
<reference evidence="2 3" key="1">
    <citation type="submission" date="2013-12" db="EMBL/GenBank/DDBJ databases">
        <title>Draft genome of the parsitic nematode Ancylostoma duodenale.</title>
        <authorList>
            <person name="Mitreva M."/>
        </authorList>
    </citation>
    <scope>NUCLEOTIDE SEQUENCE [LARGE SCALE GENOMIC DNA]</scope>
    <source>
        <strain evidence="2 3">Zhejiang</strain>
    </source>
</reference>
<evidence type="ECO:0000259" key="1">
    <source>
        <dbReference type="PROSITE" id="PS51186"/>
    </source>
</evidence>
<dbReference type="InterPro" id="IPR016181">
    <property type="entry name" value="Acyl_CoA_acyltransferase"/>
</dbReference>
<proteinExistence type="predicted"/>
<feature type="domain" description="N-acetyltransferase" evidence="1">
    <location>
        <begin position="7"/>
        <end position="160"/>
    </location>
</feature>
<dbReference type="GO" id="GO:0016747">
    <property type="term" value="F:acyltransferase activity, transferring groups other than amino-acyl groups"/>
    <property type="evidence" value="ECO:0007669"/>
    <property type="project" value="InterPro"/>
</dbReference>
<dbReference type="PROSITE" id="PS51186">
    <property type="entry name" value="GNAT"/>
    <property type="match status" value="1"/>
</dbReference>
<dbReference type="InterPro" id="IPR052729">
    <property type="entry name" value="Acyl/Acetyltrans_Enzymes"/>
</dbReference>
<dbReference type="AlphaFoldDB" id="A0A0C2DKH7"/>
<sequence>MKDVDYEILDSVPPDDHTWLEWKALVEEEGWTSDDLSVLTLSPLLPSTRIVLARKKEGSLSYSSISMKELFKVLLLLDGSFMGSVVWNEYDNIAFIGFYLMLPEYRGKGLGSVIWKRAIQRMPKNYTIGLRAVPYMAPRYKSKDTPFEGPSQYSYALEWETLSDVAEKYGISKHTVKMVRDLSKGEYKQLEQFDMSVVKRDRSDFLRRFHDLPFTMGAVLFDQDQQIVACANVCPTSLPTSHLFKLAPLYATSIEDAFTVIRPLIDGVKSLDPQARFMFHVLSDTVGSELLIPLFTSMDIPSKLCGVTLYSKPYDNSIDKRRLFIAHNNSGHFDA</sequence>
<dbReference type="Proteomes" id="UP000054047">
    <property type="component" value="Unassembled WGS sequence"/>
</dbReference>
<evidence type="ECO:0000313" key="3">
    <source>
        <dbReference type="Proteomes" id="UP000054047"/>
    </source>
</evidence>